<keyword evidence="3 9" id="KW-0812">Transmembrane</keyword>
<keyword evidence="7 9" id="KW-0675">Receptor</keyword>
<protein>
    <recommendedName>
        <fullName evidence="11">G-protein coupled receptors family 1 profile domain-containing protein</fullName>
    </recommendedName>
</protein>
<feature type="transmembrane region" description="Helical" evidence="10">
    <location>
        <begin position="70"/>
        <end position="97"/>
    </location>
</feature>
<dbReference type="GO" id="GO:0071880">
    <property type="term" value="P:adenylate cyclase-activating adrenergic receptor signaling pathway"/>
    <property type="evidence" value="ECO:0007669"/>
    <property type="project" value="TreeGrafter"/>
</dbReference>
<keyword evidence="6 10" id="KW-0472">Membrane</keyword>
<evidence type="ECO:0000256" key="10">
    <source>
        <dbReference type="SAM" id="Phobius"/>
    </source>
</evidence>
<feature type="domain" description="G-protein coupled receptors family 1 profile" evidence="11">
    <location>
        <begin position="19"/>
        <end position="373"/>
    </location>
</feature>
<feature type="transmembrane region" description="Helical" evidence="10">
    <location>
        <begin position="40"/>
        <end position="64"/>
    </location>
</feature>
<organism evidence="12 13">
    <name type="scientific">Rotaria sordida</name>
    <dbReference type="NCBI Taxonomy" id="392033"/>
    <lineage>
        <taxon>Eukaryota</taxon>
        <taxon>Metazoa</taxon>
        <taxon>Spiralia</taxon>
        <taxon>Gnathifera</taxon>
        <taxon>Rotifera</taxon>
        <taxon>Eurotatoria</taxon>
        <taxon>Bdelloidea</taxon>
        <taxon>Philodinida</taxon>
        <taxon>Philodinidae</taxon>
        <taxon>Rotaria</taxon>
    </lineage>
</organism>
<dbReference type="OrthoDB" id="5977853at2759"/>
<comment type="caution">
    <text evidence="12">The sequence shown here is derived from an EMBL/GenBank/DDBJ whole genome shotgun (WGS) entry which is preliminary data.</text>
</comment>
<feature type="transmembrane region" description="Helical" evidence="10">
    <location>
        <begin position="318"/>
        <end position="345"/>
    </location>
</feature>
<comment type="similarity">
    <text evidence="9">Belongs to the G-protein coupled receptor 1 family.</text>
</comment>
<accession>A0A814LQ54</accession>
<gene>
    <name evidence="12" type="ORF">RFH988_LOCUS17686</name>
</gene>
<comment type="subcellular location">
    <subcellularLocation>
        <location evidence="1">Cell membrane</location>
        <topology evidence="1">Multi-pass membrane protein</topology>
    </subcellularLocation>
</comment>
<evidence type="ECO:0000256" key="6">
    <source>
        <dbReference type="ARBA" id="ARBA00023136"/>
    </source>
</evidence>
<keyword evidence="2" id="KW-1003">Cell membrane</keyword>
<dbReference type="InterPro" id="IPR017452">
    <property type="entry name" value="GPCR_Rhodpsn_7TM"/>
</dbReference>
<dbReference type="EMBL" id="CAJNOO010000956">
    <property type="protein sequence ID" value="CAF1069302.1"/>
    <property type="molecule type" value="Genomic_DNA"/>
</dbReference>
<feature type="transmembrane region" description="Helical" evidence="10">
    <location>
        <begin position="357"/>
        <end position="376"/>
    </location>
</feature>
<dbReference type="PANTHER" id="PTHR24248">
    <property type="entry name" value="ADRENERGIC RECEPTOR-RELATED G-PROTEIN COUPLED RECEPTOR"/>
    <property type="match status" value="1"/>
</dbReference>
<dbReference type="PROSITE" id="PS50262">
    <property type="entry name" value="G_PROTEIN_RECEP_F1_2"/>
    <property type="match status" value="1"/>
</dbReference>
<dbReference type="AlphaFoldDB" id="A0A814LQ54"/>
<evidence type="ECO:0000256" key="4">
    <source>
        <dbReference type="ARBA" id="ARBA00022989"/>
    </source>
</evidence>
<dbReference type="Pfam" id="PF00001">
    <property type="entry name" value="7tm_1"/>
    <property type="match status" value="1"/>
</dbReference>
<evidence type="ECO:0000256" key="8">
    <source>
        <dbReference type="ARBA" id="ARBA00023224"/>
    </source>
</evidence>
<keyword evidence="5 9" id="KW-0297">G-protein coupled receptor</keyword>
<evidence type="ECO:0000256" key="2">
    <source>
        <dbReference type="ARBA" id="ARBA00022475"/>
    </source>
</evidence>
<evidence type="ECO:0000313" key="12">
    <source>
        <dbReference type="EMBL" id="CAF1069302.1"/>
    </source>
</evidence>
<dbReference type="SMART" id="SM01381">
    <property type="entry name" value="7TM_GPCR_Srsx"/>
    <property type="match status" value="1"/>
</dbReference>
<dbReference type="GO" id="GO:0043410">
    <property type="term" value="P:positive regulation of MAPK cascade"/>
    <property type="evidence" value="ECO:0007669"/>
    <property type="project" value="TreeGrafter"/>
</dbReference>
<evidence type="ECO:0000259" key="11">
    <source>
        <dbReference type="PROSITE" id="PS50262"/>
    </source>
</evidence>
<keyword evidence="4 10" id="KW-1133">Transmembrane helix</keyword>
<evidence type="ECO:0000256" key="9">
    <source>
        <dbReference type="RuleBase" id="RU000688"/>
    </source>
</evidence>
<dbReference type="PANTHER" id="PTHR24248:SF185">
    <property type="entry name" value="DOPAMINE RECEPTOR 2"/>
    <property type="match status" value="1"/>
</dbReference>
<evidence type="ECO:0000256" key="1">
    <source>
        <dbReference type="ARBA" id="ARBA00004651"/>
    </source>
</evidence>
<keyword evidence="8 9" id="KW-0807">Transducer</keyword>
<name>A0A814LQ54_9BILA</name>
<proteinExistence type="inferred from homology"/>
<sequence>MILPAIWWLSFVCFLTLVGNLLVILAVYRETSLHSPTYYYIVSLAVADLCVGVIVIPLAIFFELAPPSPYHLLCLLWHITDVGASTASILALCVIALDRYIAITSPIRYPRSFIARHSSIVIAVIWFCSGIIAGPTIIILGGRTNLLESNKNFLNETKNDRCEFPSDPMFIIVSSLVSFYIPLVIMVFVYGRILIFARRQMTALRQGYKRTTSGEAYQSSPIVARFCFRIVKKNRDIPPIKTIENVNAISNTPETITLRIHRGKYCRSPSLPSLPPIVPTHHRLSHRSFPILILNRLRKIHNTRNWSRFSREHKATKVLGFVMGVFIACWLPFFVFLVLTGVFHIHFKNFEQQLFRLFTWLGYTNSALNFLVYSLTSREFRLAFMKLLCPRRYVQHLLKKNARTNQPQRV</sequence>
<feature type="transmembrane region" description="Helical" evidence="10">
    <location>
        <begin position="118"/>
        <end position="140"/>
    </location>
</feature>
<dbReference type="InterPro" id="IPR000276">
    <property type="entry name" value="GPCR_Rhodpsn"/>
</dbReference>
<dbReference type="GO" id="GO:0004930">
    <property type="term" value="F:G protein-coupled receptor activity"/>
    <property type="evidence" value="ECO:0007669"/>
    <property type="project" value="UniProtKB-KW"/>
</dbReference>
<evidence type="ECO:0000256" key="3">
    <source>
        <dbReference type="ARBA" id="ARBA00022692"/>
    </source>
</evidence>
<feature type="transmembrane region" description="Helical" evidence="10">
    <location>
        <begin position="169"/>
        <end position="191"/>
    </location>
</feature>
<reference evidence="12" key="1">
    <citation type="submission" date="2021-02" db="EMBL/GenBank/DDBJ databases">
        <authorList>
            <person name="Nowell W R."/>
        </authorList>
    </citation>
    <scope>NUCLEOTIDE SEQUENCE</scope>
</reference>
<dbReference type="GO" id="GO:0005886">
    <property type="term" value="C:plasma membrane"/>
    <property type="evidence" value="ECO:0007669"/>
    <property type="project" value="UniProtKB-SubCell"/>
</dbReference>
<dbReference type="Proteomes" id="UP000663882">
    <property type="component" value="Unassembled WGS sequence"/>
</dbReference>
<evidence type="ECO:0000256" key="5">
    <source>
        <dbReference type="ARBA" id="ARBA00023040"/>
    </source>
</evidence>
<evidence type="ECO:0000313" key="13">
    <source>
        <dbReference type="Proteomes" id="UP000663882"/>
    </source>
</evidence>
<feature type="transmembrane region" description="Helical" evidence="10">
    <location>
        <begin position="6"/>
        <end position="28"/>
    </location>
</feature>
<evidence type="ECO:0000256" key="7">
    <source>
        <dbReference type="ARBA" id="ARBA00023170"/>
    </source>
</evidence>
<dbReference type="PRINTS" id="PR00237">
    <property type="entry name" value="GPCRRHODOPSN"/>
</dbReference>
<dbReference type="SUPFAM" id="SSF81321">
    <property type="entry name" value="Family A G protein-coupled receptor-like"/>
    <property type="match status" value="1"/>
</dbReference>
<dbReference type="PROSITE" id="PS00237">
    <property type="entry name" value="G_PROTEIN_RECEP_F1_1"/>
    <property type="match status" value="1"/>
</dbReference>
<dbReference type="Gene3D" id="1.20.1070.10">
    <property type="entry name" value="Rhodopsin 7-helix transmembrane proteins"/>
    <property type="match status" value="2"/>
</dbReference>